<feature type="transmembrane region" description="Helical" evidence="11">
    <location>
        <begin position="68"/>
        <end position="88"/>
    </location>
</feature>
<dbReference type="PANTHER" id="PTHR24221:SF248">
    <property type="entry name" value="ABC TRANSPORTER TRANSMEMBRANE REGION"/>
    <property type="match status" value="1"/>
</dbReference>
<feature type="transmembrane region" description="Helical" evidence="11">
    <location>
        <begin position="33"/>
        <end position="56"/>
    </location>
</feature>
<comment type="similarity">
    <text evidence="2">Belongs to the ABC transporter superfamily.</text>
</comment>
<sequence length="594" mass="63434">MPTWRKSPVPEPLTVSSGRNVDPASALRECRSAFVGVGIASALVNILYLTGSFFMLEVYDRVLPSRSIPSLIALGLLALLLYAFQGAFELIRGRMLVRIAGALDESLSGRIYRAVVKAPLKLKMQGDGLQALRDFDQVRSFLSGAGPAALFDLPWLPFYVAICFLFHPVIGFVAIGGGLILTLLTYLTNRGTQAPARKASEAGGLRSAFAQASQRNAEVVQAMGMTGRLAELWERRNAEYREENRRTSDIGNGYGALSKVFRMALQSGVLAAGAVLVIEGQASPGIIIAGSILTARALAPVELAIGNWRGLVQARQSWQRLKDLLKALPEAETPLALPKPHERLSVEALASGPPAAQRLIFTDINFTVRAGSALGVIGPSGSGKSSLARALIGVWPAYRGSVRLDGAALDQWDGDALGRHIGYLPQDVELFAGTVAQNICRFAADATSEAIVAAAKAARVHELILRLPNGFDTEIGEGGTALSAGQRQRIALARALYGDPFLVVLDEPNSNLDADGEQALSEAIMNVRRRGGIVVVIAHRPSALASTDLVLMMNEGRQQAFGPKEEVLGKVLRGQQTERASPLKIVAEGQEAKQ</sequence>
<proteinExistence type="inferred from homology"/>
<evidence type="ECO:0000259" key="13">
    <source>
        <dbReference type="PROSITE" id="PS50929"/>
    </source>
</evidence>
<keyword evidence="4" id="KW-1003">Cell membrane</keyword>
<evidence type="ECO:0000256" key="11">
    <source>
        <dbReference type="SAM" id="Phobius"/>
    </source>
</evidence>
<keyword evidence="7" id="KW-0067">ATP-binding</keyword>
<evidence type="ECO:0000256" key="6">
    <source>
        <dbReference type="ARBA" id="ARBA00022741"/>
    </source>
</evidence>
<dbReference type="PROSITE" id="PS50929">
    <property type="entry name" value="ABC_TM1F"/>
    <property type="match status" value="1"/>
</dbReference>
<evidence type="ECO:0000256" key="1">
    <source>
        <dbReference type="ARBA" id="ARBA00004651"/>
    </source>
</evidence>
<dbReference type="InterPro" id="IPR036640">
    <property type="entry name" value="ABC1_TM_sf"/>
</dbReference>
<dbReference type="Gene3D" id="1.20.1560.10">
    <property type="entry name" value="ABC transporter type 1, transmembrane domain"/>
    <property type="match status" value="1"/>
</dbReference>
<dbReference type="InterPro" id="IPR010128">
    <property type="entry name" value="ATPase_T1SS_PrtD-like"/>
</dbReference>
<dbReference type="InterPro" id="IPR003593">
    <property type="entry name" value="AAA+_ATPase"/>
</dbReference>
<dbReference type="GO" id="GO:0005524">
    <property type="term" value="F:ATP binding"/>
    <property type="evidence" value="ECO:0007669"/>
    <property type="project" value="UniProtKB-KW"/>
</dbReference>
<dbReference type="GO" id="GO:0030253">
    <property type="term" value="P:protein secretion by the type I secretion system"/>
    <property type="evidence" value="ECO:0007669"/>
    <property type="project" value="InterPro"/>
</dbReference>
<dbReference type="SMART" id="SM00382">
    <property type="entry name" value="AAA"/>
    <property type="match status" value="1"/>
</dbReference>
<dbReference type="InterPro" id="IPR011527">
    <property type="entry name" value="ABC1_TM_dom"/>
</dbReference>
<dbReference type="GO" id="GO:0030256">
    <property type="term" value="C:type I protein secretion system complex"/>
    <property type="evidence" value="ECO:0007669"/>
    <property type="project" value="InterPro"/>
</dbReference>
<organism evidence="14 15">
    <name type="scientific">Sinorhizobium americanum</name>
    <dbReference type="NCBI Taxonomy" id="194963"/>
    <lineage>
        <taxon>Bacteria</taxon>
        <taxon>Pseudomonadati</taxon>
        <taxon>Pseudomonadota</taxon>
        <taxon>Alphaproteobacteria</taxon>
        <taxon>Hyphomicrobiales</taxon>
        <taxon>Rhizobiaceae</taxon>
        <taxon>Sinorhizobium/Ensifer group</taxon>
        <taxon>Sinorhizobium</taxon>
    </lineage>
</organism>
<dbReference type="GO" id="GO:0005886">
    <property type="term" value="C:plasma membrane"/>
    <property type="evidence" value="ECO:0007669"/>
    <property type="project" value="UniProtKB-SubCell"/>
</dbReference>
<dbReference type="CDD" id="cd03246">
    <property type="entry name" value="ABCC_Protease_Secretion"/>
    <property type="match status" value="1"/>
</dbReference>
<dbReference type="GO" id="GO:0034040">
    <property type="term" value="F:ATPase-coupled lipid transmembrane transporter activity"/>
    <property type="evidence" value="ECO:0007669"/>
    <property type="project" value="TreeGrafter"/>
</dbReference>
<dbReference type="Proteomes" id="UP000237511">
    <property type="component" value="Unassembled WGS sequence"/>
</dbReference>
<evidence type="ECO:0000256" key="2">
    <source>
        <dbReference type="ARBA" id="ARBA00005417"/>
    </source>
</evidence>
<dbReference type="PANTHER" id="PTHR24221">
    <property type="entry name" value="ATP-BINDING CASSETTE SUB-FAMILY B"/>
    <property type="match status" value="1"/>
</dbReference>
<protein>
    <submittedName>
        <fullName evidence="14">Type I secretion protein</fullName>
    </submittedName>
</protein>
<keyword evidence="9 11" id="KW-0472">Membrane</keyword>
<keyword evidence="5 11" id="KW-0812">Transmembrane</keyword>
<evidence type="ECO:0000256" key="5">
    <source>
        <dbReference type="ARBA" id="ARBA00022692"/>
    </source>
</evidence>
<dbReference type="InterPro" id="IPR039421">
    <property type="entry name" value="Type_1_exporter"/>
</dbReference>
<reference evidence="14 15" key="1">
    <citation type="journal article" date="2014" name="Syst. Appl. Microbiol.">
        <title>Microsymbionts of Phaseolus vulgaris in acid and alkaline soils of Mexico.</title>
        <authorList>
            <person name="Verastegui-Valdes M.M."/>
            <person name="Zhang Y.J."/>
            <person name="Rivera-Orduna F.N."/>
            <person name="Cheng H.P."/>
            <person name="Sui X.H."/>
            <person name="Wang E.T."/>
        </authorList>
    </citation>
    <scope>NUCLEOTIDE SEQUENCE [LARGE SCALE GENOMIC DNA]</scope>
    <source>
        <strain evidence="14 15">FG01</strain>
    </source>
</reference>
<accession>A0A2S3YRF8</accession>
<evidence type="ECO:0000256" key="9">
    <source>
        <dbReference type="ARBA" id="ARBA00023136"/>
    </source>
</evidence>
<evidence type="ECO:0000256" key="10">
    <source>
        <dbReference type="SAM" id="MobiDB-lite"/>
    </source>
</evidence>
<dbReference type="InterPro" id="IPR003439">
    <property type="entry name" value="ABC_transporter-like_ATP-bd"/>
</dbReference>
<evidence type="ECO:0000256" key="7">
    <source>
        <dbReference type="ARBA" id="ARBA00022840"/>
    </source>
</evidence>
<evidence type="ECO:0000256" key="3">
    <source>
        <dbReference type="ARBA" id="ARBA00022448"/>
    </source>
</evidence>
<feature type="transmembrane region" description="Helical" evidence="11">
    <location>
        <begin position="158"/>
        <end position="187"/>
    </location>
</feature>
<dbReference type="EMBL" id="LODU01000012">
    <property type="protein sequence ID" value="POH34211.1"/>
    <property type="molecule type" value="Genomic_DNA"/>
</dbReference>
<keyword evidence="3" id="KW-0813">Transport</keyword>
<dbReference type="InterPro" id="IPR027417">
    <property type="entry name" value="P-loop_NTPase"/>
</dbReference>
<evidence type="ECO:0000313" key="14">
    <source>
        <dbReference type="EMBL" id="POH34211.1"/>
    </source>
</evidence>
<evidence type="ECO:0000313" key="15">
    <source>
        <dbReference type="Proteomes" id="UP000237511"/>
    </source>
</evidence>
<dbReference type="SUPFAM" id="SSF90123">
    <property type="entry name" value="ABC transporter transmembrane region"/>
    <property type="match status" value="1"/>
</dbReference>
<keyword evidence="8 11" id="KW-1133">Transmembrane helix</keyword>
<feature type="domain" description="ABC transporter" evidence="12">
    <location>
        <begin position="344"/>
        <end position="580"/>
    </location>
</feature>
<dbReference type="Pfam" id="PF00664">
    <property type="entry name" value="ABC_membrane"/>
    <property type="match status" value="1"/>
</dbReference>
<evidence type="ECO:0000256" key="8">
    <source>
        <dbReference type="ARBA" id="ARBA00022989"/>
    </source>
</evidence>
<keyword evidence="6" id="KW-0547">Nucleotide-binding</keyword>
<dbReference type="PROSITE" id="PS00211">
    <property type="entry name" value="ABC_TRANSPORTER_1"/>
    <property type="match status" value="1"/>
</dbReference>
<dbReference type="Gene3D" id="3.40.50.300">
    <property type="entry name" value="P-loop containing nucleotide triphosphate hydrolases"/>
    <property type="match status" value="1"/>
</dbReference>
<dbReference type="PROSITE" id="PS50893">
    <property type="entry name" value="ABC_TRANSPORTER_2"/>
    <property type="match status" value="1"/>
</dbReference>
<dbReference type="NCBIfam" id="TIGR01842">
    <property type="entry name" value="type_I_sec_PrtD"/>
    <property type="match status" value="1"/>
</dbReference>
<comment type="caution">
    <text evidence="14">The sequence shown here is derived from an EMBL/GenBank/DDBJ whole genome shotgun (WGS) entry which is preliminary data.</text>
</comment>
<comment type="subcellular location">
    <subcellularLocation>
        <location evidence="1">Cell membrane</location>
        <topology evidence="1">Multi-pass membrane protein</topology>
    </subcellularLocation>
</comment>
<evidence type="ECO:0000256" key="4">
    <source>
        <dbReference type="ARBA" id="ARBA00022475"/>
    </source>
</evidence>
<dbReference type="RefSeq" id="WP_423827901.1">
    <property type="nucleotide sequence ID" value="NZ_LODU01000012.1"/>
</dbReference>
<dbReference type="FunFam" id="3.40.50.300:FF:001444">
    <property type="entry name" value="ABC transporter ATP-binding protein"/>
    <property type="match status" value="1"/>
</dbReference>
<dbReference type="Pfam" id="PF00005">
    <property type="entry name" value="ABC_tran"/>
    <property type="match status" value="1"/>
</dbReference>
<feature type="region of interest" description="Disordered" evidence="10">
    <location>
        <begin position="1"/>
        <end position="20"/>
    </location>
</feature>
<evidence type="ECO:0000259" key="12">
    <source>
        <dbReference type="PROSITE" id="PS50893"/>
    </source>
</evidence>
<dbReference type="SUPFAM" id="SSF52540">
    <property type="entry name" value="P-loop containing nucleoside triphosphate hydrolases"/>
    <property type="match status" value="1"/>
</dbReference>
<dbReference type="AlphaFoldDB" id="A0A2S3YRF8"/>
<dbReference type="GO" id="GO:0016887">
    <property type="term" value="F:ATP hydrolysis activity"/>
    <property type="evidence" value="ECO:0007669"/>
    <property type="project" value="InterPro"/>
</dbReference>
<name>A0A2S3YRF8_9HYPH</name>
<gene>
    <name evidence="14" type="ORF">ATY31_06995</name>
</gene>
<dbReference type="GO" id="GO:0140359">
    <property type="term" value="F:ABC-type transporter activity"/>
    <property type="evidence" value="ECO:0007669"/>
    <property type="project" value="InterPro"/>
</dbReference>
<feature type="domain" description="ABC transmembrane type-1" evidence="13">
    <location>
        <begin position="35"/>
        <end position="313"/>
    </location>
</feature>
<dbReference type="InterPro" id="IPR017871">
    <property type="entry name" value="ABC_transporter-like_CS"/>
</dbReference>